<accession>A0A9X1YWV5</accession>
<proteinExistence type="predicted"/>
<feature type="transmembrane region" description="Helical" evidence="1">
    <location>
        <begin position="16"/>
        <end position="38"/>
    </location>
</feature>
<protein>
    <submittedName>
        <fullName evidence="2">Uncharacterized protein</fullName>
    </submittedName>
</protein>
<dbReference type="AlphaFoldDB" id="A0A9X1YWV5"/>
<reference evidence="2 3" key="2">
    <citation type="journal article" date="2023" name="Plant Pathol.">
        <title>Dismantling and reorganizing Pseudomonas marginalis sensu#lato.</title>
        <authorList>
            <person name="Sawada H."/>
            <person name="Fujikawa T."/>
            <person name="Satou M."/>
        </authorList>
    </citation>
    <scope>NUCLEOTIDE SEQUENCE [LARGE SCALE GENOMIC DNA]</scope>
    <source>
        <strain evidence="2 3">MAFF 302030</strain>
    </source>
</reference>
<dbReference type="Proteomes" id="UP001155059">
    <property type="component" value="Unassembled WGS sequence"/>
</dbReference>
<gene>
    <name evidence="2" type="ORF">M1B34_15510</name>
</gene>
<organism evidence="2 3">
    <name type="scientific">Pseudomonas morbosilactucae</name>
    <dbReference type="NCBI Taxonomy" id="2938197"/>
    <lineage>
        <taxon>Bacteria</taxon>
        <taxon>Pseudomonadati</taxon>
        <taxon>Pseudomonadota</taxon>
        <taxon>Gammaproteobacteria</taxon>
        <taxon>Pseudomonadales</taxon>
        <taxon>Pseudomonadaceae</taxon>
        <taxon>Pseudomonas</taxon>
    </lineage>
</organism>
<evidence type="ECO:0000256" key="1">
    <source>
        <dbReference type="SAM" id="Phobius"/>
    </source>
</evidence>
<dbReference type="RefSeq" id="WP_268265568.1">
    <property type="nucleotide sequence ID" value="NZ_JALQCW010000035.1"/>
</dbReference>
<keyword evidence="1" id="KW-1133">Transmembrane helix</keyword>
<evidence type="ECO:0000313" key="2">
    <source>
        <dbReference type="EMBL" id="MCK9799076.1"/>
    </source>
</evidence>
<keyword evidence="1" id="KW-0472">Membrane</keyword>
<evidence type="ECO:0000313" key="3">
    <source>
        <dbReference type="Proteomes" id="UP001155059"/>
    </source>
</evidence>
<name>A0A9X1YWV5_9PSED</name>
<sequence length="120" mass="13848">MKAINQLKLKNNISGYLFSVLCMVGLVFFIYLATLANIDLADGRFVLFMDERITFDGVTRILHPDGIVNFFESVINGGDHRYGRILWNSIAVFSMVPEKLFGEFGQIFSTRMLQVFFYRF</sequence>
<dbReference type="EMBL" id="JALQCW010000035">
    <property type="protein sequence ID" value="MCK9799076.1"/>
    <property type="molecule type" value="Genomic_DNA"/>
</dbReference>
<keyword evidence="1" id="KW-0812">Transmembrane</keyword>
<reference evidence="2 3" key="1">
    <citation type="journal article" date="2022" name="Int. J. Syst. Evol. Microbiol.">
        <title>Pseudomonas aegrilactucae sp. nov. and Pseudomonas morbosilactucae sp. nov., pathogens causing bacterial rot of lettuce in Japan.</title>
        <authorList>
            <person name="Sawada H."/>
            <person name="Fujikawa T."/>
            <person name="Satou M."/>
        </authorList>
    </citation>
    <scope>NUCLEOTIDE SEQUENCE [LARGE SCALE GENOMIC DNA]</scope>
    <source>
        <strain evidence="2 3">MAFF 302030</strain>
    </source>
</reference>
<comment type="caution">
    <text evidence="2">The sequence shown here is derived from an EMBL/GenBank/DDBJ whole genome shotgun (WGS) entry which is preliminary data.</text>
</comment>